<comment type="caution">
    <text evidence="1">The sequence shown here is derived from an EMBL/GenBank/DDBJ whole genome shotgun (WGS) entry which is preliminary data.</text>
</comment>
<gene>
    <name evidence="1" type="ORF">A7Q10_10765</name>
</gene>
<keyword evidence="2" id="KW-1185">Reference proteome</keyword>
<proteinExistence type="predicted"/>
<reference evidence="1 2" key="1">
    <citation type="submission" date="2016-05" db="EMBL/GenBank/DDBJ databases">
        <title>Diversity and Homogeneity among Thermoacidophilic Verrucomicrobia Methanotrophs Linked with Geographical Origin.</title>
        <authorList>
            <person name="Erikstad H.-A."/>
            <person name="Smestad N.B."/>
            <person name="Ceballos R.M."/>
            <person name="Birkeland N.-K."/>
        </authorList>
    </citation>
    <scope>NUCLEOTIDE SEQUENCE [LARGE SCALE GENOMIC DNA]</scope>
    <source>
        <strain evidence="1 2">Phi</strain>
    </source>
</reference>
<organism evidence="1 2">
    <name type="scientific">Methylacidiphilum caldifontis</name>
    <dbReference type="NCBI Taxonomy" id="2795386"/>
    <lineage>
        <taxon>Bacteria</taxon>
        <taxon>Pseudomonadati</taxon>
        <taxon>Verrucomicrobiota</taxon>
        <taxon>Methylacidiphilae</taxon>
        <taxon>Methylacidiphilales</taxon>
        <taxon>Methylacidiphilaceae</taxon>
        <taxon>Methylacidiphilum (ex Ratnadevi et al. 2023)</taxon>
    </lineage>
</organism>
<evidence type="ECO:0000313" key="1">
    <source>
        <dbReference type="EMBL" id="TFE72112.1"/>
    </source>
</evidence>
<accession>A0A4Y8PH07</accession>
<evidence type="ECO:0000313" key="2">
    <source>
        <dbReference type="Proteomes" id="UP000297713"/>
    </source>
</evidence>
<dbReference type="AlphaFoldDB" id="A0A4Y8PH07"/>
<dbReference type="Proteomes" id="UP000297713">
    <property type="component" value="Unassembled WGS sequence"/>
</dbReference>
<name>A0A4Y8PH07_9BACT</name>
<sequence>MDPGSIRLNVVALKPPPKVSDGPEELGEGRVDGAPVAVWAETDWPMRDRKKLAGVPVHRREREL</sequence>
<protein>
    <submittedName>
        <fullName evidence="1">Uncharacterized protein</fullName>
    </submittedName>
</protein>
<dbReference type="EMBL" id="LXQC01000044">
    <property type="protein sequence ID" value="TFE72112.1"/>
    <property type="molecule type" value="Genomic_DNA"/>
</dbReference>